<name>X6P7P7_RETFI</name>
<feature type="non-terminal residue" evidence="2">
    <location>
        <position position="1"/>
    </location>
</feature>
<sequence length="286" mass="33444">RLSKTKTLLLKMDPNVSNDRAKGTKTKPEVANLEKEMTQLQMDLFELDEQYRPIHLTLRKINAVETDMENYQENYSSKLGQLRRLHSRLNKTLEMHQEQRASAIAALQATEMQQGVMTSKISDRVAQTLLKIDLLKQQLEEAKQQRVKDQSYSTTLSNFYSSYFSTAQANEQMDQSLKSTKELELESELHMSDNFLKGLHEFLKGLKKLRAEQYHRITHIEQVVTQMSYQRAAVVDKIDTLEREATQKLDDIQHQFIVPLQQQIAQSKEYQQQHQQSQLQQQEQTM</sequence>
<keyword evidence="3" id="KW-1185">Reference proteome</keyword>
<gene>
    <name evidence="2" type="ORF">RFI_02877</name>
</gene>
<dbReference type="Proteomes" id="UP000023152">
    <property type="component" value="Unassembled WGS sequence"/>
</dbReference>
<dbReference type="EMBL" id="ASPP01002761">
    <property type="protein sequence ID" value="ETO34216.1"/>
    <property type="molecule type" value="Genomic_DNA"/>
</dbReference>
<feature type="coiled-coil region" evidence="1">
    <location>
        <begin position="30"/>
        <end position="99"/>
    </location>
</feature>
<evidence type="ECO:0000313" key="3">
    <source>
        <dbReference type="Proteomes" id="UP000023152"/>
    </source>
</evidence>
<evidence type="ECO:0000256" key="1">
    <source>
        <dbReference type="SAM" id="Coils"/>
    </source>
</evidence>
<comment type="caution">
    <text evidence="2">The sequence shown here is derived from an EMBL/GenBank/DDBJ whole genome shotgun (WGS) entry which is preliminary data.</text>
</comment>
<reference evidence="2 3" key="1">
    <citation type="journal article" date="2013" name="Curr. Biol.">
        <title>The Genome of the Foraminiferan Reticulomyxa filosa.</title>
        <authorList>
            <person name="Glockner G."/>
            <person name="Hulsmann N."/>
            <person name="Schleicher M."/>
            <person name="Noegel A.A."/>
            <person name="Eichinger L."/>
            <person name="Gallinger C."/>
            <person name="Pawlowski J."/>
            <person name="Sierra R."/>
            <person name="Euteneuer U."/>
            <person name="Pillet L."/>
            <person name="Moustafa A."/>
            <person name="Platzer M."/>
            <person name="Groth M."/>
            <person name="Szafranski K."/>
            <person name="Schliwa M."/>
        </authorList>
    </citation>
    <scope>NUCLEOTIDE SEQUENCE [LARGE SCALE GENOMIC DNA]</scope>
</reference>
<organism evidence="2 3">
    <name type="scientific">Reticulomyxa filosa</name>
    <dbReference type="NCBI Taxonomy" id="46433"/>
    <lineage>
        <taxon>Eukaryota</taxon>
        <taxon>Sar</taxon>
        <taxon>Rhizaria</taxon>
        <taxon>Retaria</taxon>
        <taxon>Foraminifera</taxon>
        <taxon>Monothalamids</taxon>
        <taxon>Reticulomyxidae</taxon>
        <taxon>Reticulomyxa</taxon>
    </lineage>
</organism>
<keyword evidence="1" id="KW-0175">Coiled coil</keyword>
<proteinExistence type="predicted"/>
<protein>
    <submittedName>
        <fullName evidence="2">Uncharacterized protein</fullName>
    </submittedName>
</protein>
<accession>X6P7P7</accession>
<dbReference type="AlphaFoldDB" id="X6P7P7"/>
<evidence type="ECO:0000313" key="2">
    <source>
        <dbReference type="EMBL" id="ETO34216.1"/>
    </source>
</evidence>